<feature type="domain" description="Mmc1 C-terminal" evidence="1">
    <location>
        <begin position="366"/>
        <end position="573"/>
    </location>
</feature>
<dbReference type="Pfam" id="PF23867">
    <property type="entry name" value="Mmc1_N"/>
    <property type="match status" value="1"/>
</dbReference>
<reference evidence="2 3" key="1">
    <citation type="journal article" date="2018" name="Nat. Ecol. Evol.">
        <title>Pezizomycetes genomes reveal the molecular basis of ectomycorrhizal truffle lifestyle.</title>
        <authorList>
            <person name="Murat C."/>
            <person name="Payen T."/>
            <person name="Noel B."/>
            <person name="Kuo A."/>
            <person name="Morin E."/>
            <person name="Chen J."/>
            <person name="Kohler A."/>
            <person name="Krizsan K."/>
            <person name="Balestrini R."/>
            <person name="Da Silva C."/>
            <person name="Montanini B."/>
            <person name="Hainaut M."/>
            <person name="Levati E."/>
            <person name="Barry K.W."/>
            <person name="Belfiori B."/>
            <person name="Cichocki N."/>
            <person name="Clum A."/>
            <person name="Dockter R.B."/>
            <person name="Fauchery L."/>
            <person name="Guy J."/>
            <person name="Iotti M."/>
            <person name="Le Tacon F."/>
            <person name="Lindquist E.A."/>
            <person name="Lipzen A."/>
            <person name="Malagnac F."/>
            <person name="Mello A."/>
            <person name="Molinier V."/>
            <person name="Miyauchi S."/>
            <person name="Poulain J."/>
            <person name="Riccioni C."/>
            <person name="Rubini A."/>
            <person name="Sitrit Y."/>
            <person name="Splivallo R."/>
            <person name="Traeger S."/>
            <person name="Wang M."/>
            <person name="Zifcakova L."/>
            <person name="Wipf D."/>
            <person name="Zambonelli A."/>
            <person name="Paolocci F."/>
            <person name="Nowrousian M."/>
            <person name="Ottonello S."/>
            <person name="Baldrian P."/>
            <person name="Spatafora J.W."/>
            <person name="Henrissat B."/>
            <person name="Nagy L.G."/>
            <person name="Aury J.M."/>
            <person name="Wincker P."/>
            <person name="Grigoriev I.V."/>
            <person name="Bonfante P."/>
            <person name="Martin F.M."/>
        </authorList>
    </citation>
    <scope>NUCLEOTIDE SEQUENCE [LARGE SCALE GENOMIC DNA]</scope>
    <source>
        <strain evidence="2 3">120613-1</strain>
    </source>
</reference>
<evidence type="ECO:0000313" key="2">
    <source>
        <dbReference type="EMBL" id="RPB03521.1"/>
    </source>
</evidence>
<dbReference type="Proteomes" id="UP000276215">
    <property type="component" value="Unassembled WGS sequence"/>
</dbReference>
<dbReference type="PANTHER" id="PTHR38644">
    <property type="entry name" value="EXPRESSED PROTEIN"/>
    <property type="match status" value="1"/>
</dbReference>
<accession>A0A3N4K522</accession>
<dbReference type="AlphaFoldDB" id="A0A3N4K522"/>
<evidence type="ECO:0000259" key="1">
    <source>
        <dbReference type="Pfam" id="PF23868"/>
    </source>
</evidence>
<organism evidence="2 3">
    <name type="scientific">Choiromyces venosus 120613-1</name>
    <dbReference type="NCBI Taxonomy" id="1336337"/>
    <lineage>
        <taxon>Eukaryota</taxon>
        <taxon>Fungi</taxon>
        <taxon>Dikarya</taxon>
        <taxon>Ascomycota</taxon>
        <taxon>Pezizomycotina</taxon>
        <taxon>Pezizomycetes</taxon>
        <taxon>Pezizales</taxon>
        <taxon>Tuberaceae</taxon>
        <taxon>Choiromyces</taxon>
    </lineage>
</organism>
<keyword evidence="3" id="KW-1185">Reference proteome</keyword>
<dbReference type="STRING" id="1336337.A0A3N4K522"/>
<name>A0A3N4K522_9PEZI</name>
<dbReference type="OrthoDB" id="5319015at2759"/>
<dbReference type="PANTHER" id="PTHR38644:SF1">
    <property type="entry name" value="EXPRESSED PROTEIN"/>
    <property type="match status" value="1"/>
</dbReference>
<sequence>MTTGPALKSLPRLLLLHRHLRLHHHYRQRYASTTTTTAIRAATVQPTSTKHHAILECLAKLAKWGFAKESLVLLAQRGIEDGGVRVGVVLGKGDGLGRVVGVLLDDPLTGEGEWVKKLRGWCSDGDNCRGLLIRHGPTSEITTPANSPVSLLTIPSPLLKPSNIEILLAPIPKGDPTDLVLHAGDVPGARFIQFPVHKSIVYAGEGEAGLQTLLDHNYTSCEENNSRVLRLLSLPGLTPENGKRGEGSVKIVNLPLAEDAVGQLKASAANAITFEREWLRSGFEGVQEWVLDGCKKPGSDSGVRPVVKTLISSIIAESERVVGVEEDRLRRATEERLKNNEYSVVVSGEGLSVTAVADNFESLSGSLRNWSQNAHSELQTSLAVGFNSRAWRRLAWWKLVWTADDVTANSREVVSTWFLPQSKRAFLFLAGRLAGAGFKGDPETTPFQRPTSPEEELAQIRSLDVSPPSSSSSGNVEYLSEEPYPTHLFAKTDQVITTLIPDLQTSANRLLIGSVSFSATSAAASGLLYLSDLPLYSSSSVAALGLVLSMRWLQTRWGREQRRFEQAIKEQGRIAIVESERWVWQRLKDGVVTVEQEGSPSGGRSTKDKDLEKVLEGRAVISRVRKLLEGV</sequence>
<proteinExistence type="predicted"/>
<dbReference type="Pfam" id="PF23868">
    <property type="entry name" value="Mmc1_C"/>
    <property type="match status" value="1"/>
</dbReference>
<protein>
    <recommendedName>
        <fullName evidence="1">Mmc1 C-terminal domain-containing protein</fullName>
    </recommendedName>
</protein>
<dbReference type="EMBL" id="ML120362">
    <property type="protein sequence ID" value="RPB03521.1"/>
    <property type="molecule type" value="Genomic_DNA"/>
</dbReference>
<gene>
    <name evidence="2" type="ORF">L873DRAFT_1760699</name>
</gene>
<dbReference type="InterPro" id="IPR056196">
    <property type="entry name" value="Mmc1_C"/>
</dbReference>
<evidence type="ECO:0000313" key="3">
    <source>
        <dbReference type="Proteomes" id="UP000276215"/>
    </source>
</evidence>